<evidence type="ECO:0000256" key="5">
    <source>
        <dbReference type="SAM" id="SignalP"/>
    </source>
</evidence>
<name>A0A8J2SIN5_9STRA</name>
<dbReference type="InterPro" id="IPR029044">
    <property type="entry name" value="Nucleotide-diphossugar_trans"/>
</dbReference>
<keyword evidence="5" id="KW-0732">Signal</keyword>
<proteinExistence type="inferred from homology"/>
<reference evidence="6" key="1">
    <citation type="submission" date="2021-11" db="EMBL/GenBank/DDBJ databases">
        <authorList>
            <consortium name="Genoscope - CEA"/>
            <person name="William W."/>
        </authorList>
    </citation>
    <scope>NUCLEOTIDE SEQUENCE</scope>
</reference>
<evidence type="ECO:0000313" key="6">
    <source>
        <dbReference type="EMBL" id="CAH0367369.1"/>
    </source>
</evidence>
<feature type="chain" id="PRO_5035150285" description="Hexosyltransferase" evidence="5">
    <location>
        <begin position="18"/>
        <end position="507"/>
    </location>
</feature>
<sequence length="507" mass="56725">MRHTWWWWAAAAGQAAAQKPLTKWQLRRQKQKSLKVKQGFAPSWTRSEASNTYSNDALTRDMTWNEERHCEYAAPSAERFHRRDSFVVALAYDTPDPLPTLAVLNSTAHHASTLPEFAVVTTRPRRLLGLLRHPRVARDLPPGLAQKVRVCGGFTQLLVQRPALAKLRLLSNASAVGAAAAARVRRRELLSPFNFAAFYLPHVLEAKRILYLDTDVLVQRDVVRALEHYELGGKAVAAVEDCSQKFEKYVNFQLLNRLLKRKAMGGLSRHYDFNASTCVFNRGVVLIDPERWRALGLTLAIESLVEAYVKCGARLWRGGVSQPPFLLALGGRYAKLDLRFNVRGLGRVDIGLSEFEAVNFVAPHKMLRKELRRVGTFRQKFHLFVAPLADEAFVLHFTGELKPWRLSASYAEQWTTHGAALTPTGHVSGGCELDQQLSGLMDRRIYYCRKRAPCGDARFARFNSTTSLFASACLARFPLCAAGRGVAACASLWHGYVSPAAARVADL</sequence>
<dbReference type="GO" id="GO:0016757">
    <property type="term" value="F:glycosyltransferase activity"/>
    <property type="evidence" value="ECO:0007669"/>
    <property type="project" value="UniProtKB-KW"/>
</dbReference>
<evidence type="ECO:0008006" key="8">
    <source>
        <dbReference type="Google" id="ProtNLM"/>
    </source>
</evidence>
<organism evidence="6 7">
    <name type="scientific">Pelagomonas calceolata</name>
    <dbReference type="NCBI Taxonomy" id="35677"/>
    <lineage>
        <taxon>Eukaryota</taxon>
        <taxon>Sar</taxon>
        <taxon>Stramenopiles</taxon>
        <taxon>Ochrophyta</taxon>
        <taxon>Pelagophyceae</taxon>
        <taxon>Pelagomonadales</taxon>
        <taxon>Pelagomonadaceae</taxon>
        <taxon>Pelagomonas</taxon>
    </lineage>
</organism>
<accession>A0A8J2SIN5</accession>
<feature type="signal peptide" evidence="5">
    <location>
        <begin position="1"/>
        <end position="17"/>
    </location>
</feature>
<dbReference type="PANTHER" id="PTHR13778:SF47">
    <property type="entry name" value="LIPOPOLYSACCHARIDE 1,3-GALACTOSYLTRANSFERASE"/>
    <property type="match status" value="1"/>
</dbReference>
<dbReference type="InterPro" id="IPR002495">
    <property type="entry name" value="Glyco_trans_8"/>
</dbReference>
<dbReference type="Gene3D" id="3.90.550.10">
    <property type="entry name" value="Spore Coat Polysaccharide Biosynthesis Protein SpsA, Chain A"/>
    <property type="match status" value="1"/>
</dbReference>
<comment type="caution">
    <text evidence="6">The sequence shown here is derived from an EMBL/GenBank/DDBJ whole genome shotgun (WGS) entry which is preliminary data.</text>
</comment>
<dbReference type="PANTHER" id="PTHR13778">
    <property type="entry name" value="GLYCOSYLTRANSFERASE 8 DOMAIN-CONTAINING PROTEIN"/>
    <property type="match status" value="1"/>
</dbReference>
<dbReference type="GO" id="GO:0046872">
    <property type="term" value="F:metal ion binding"/>
    <property type="evidence" value="ECO:0007669"/>
    <property type="project" value="UniProtKB-KW"/>
</dbReference>
<dbReference type="Proteomes" id="UP000789595">
    <property type="component" value="Unassembled WGS sequence"/>
</dbReference>
<dbReference type="AlphaFoldDB" id="A0A8J2SIN5"/>
<keyword evidence="2" id="KW-0328">Glycosyltransferase</keyword>
<comment type="similarity">
    <text evidence="1">Belongs to the glycosyltransferase 8 family.</text>
</comment>
<dbReference type="EMBL" id="CAKKNE010000002">
    <property type="protein sequence ID" value="CAH0367369.1"/>
    <property type="molecule type" value="Genomic_DNA"/>
</dbReference>
<dbReference type="SUPFAM" id="SSF53448">
    <property type="entry name" value="Nucleotide-diphospho-sugar transferases"/>
    <property type="match status" value="1"/>
</dbReference>
<dbReference type="OrthoDB" id="411524at2759"/>
<dbReference type="GO" id="GO:0005794">
    <property type="term" value="C:Golgi apparatus"/>
    <property type="evidence" value="ECO:0007669"/>
    <property type="project" value="TreeGrafter"/>
</dbReference>
<gene>
    <name evidence="6" type="ORF">PECAL_2P03850</name>
</gene>
<dbReference type="InterPro" id="IPR050748">
    <property type="entry name" value="Glycosyltrans_8_dom-fam"/>
</dbReference>
<evidence type="ECO:0000313" key="7">
    <source>
        <dbReference type="Proteomes" id="UP000789595"/>
    </source>
</evidence>
<keyword evidence="4" id="KW-0479">Metal-binding</keyword>
<evidence type="ECO:0000256" key="3">
    <source>
        <dbReference type="ARBA" id="ARBA00022679"/>
    </source>
</evidence>
<dbReference type="Pfam" id="PF01501">
    <property type="entry name" value="Glyco_transf_8"/>
    <property type="match status" value="1"/>
</dbReference>
<protein>
    <recommendedName>
        <fullName evidence="8">Hexosyltransferase</fullName>
    </recommendedName>
</protein>
<evidence type="ECO:0000256" key="1">
    <source>
        <dbReference type="ARBA" id="ARBA00006351"/>
    </source>
</evidence>
<evidence type="ECO:0000256" key="2">
    <source>
        <dbReference type="ARBA" id="ARBA00022676"/>
    </source>
</evidence>
<evidence type="ECO:0000256" key="4">
    <source>
        <dbReference type="ARBA" id="ARBA00022723"/>
    </source>
</evidence>
<keyword evidence="7" id="KW-1185">Reference proteome</keyword>
<keyword evidence="3" id="KW-0808">Transferase</keyword>